<protein>
    <submittedName>
        <fullName evidence="1">Uncharacterized protein</fullName>
    </submittedName>
</protein>
<evidence type="ECO:0000313" key="1">
    <source>
        <dbReference type="EMBL" id="UOE27689.1"/>
    </source>
</evidence>
<dbReference type="EMBL" id="CP094533">
    <property type="protein sequence ID" value="UOE27689.1"/>
    <property type="molecule type" value="Genomic_DNA"/>
</dbReference>
<name>A0ABY4AXX1_9MICO</name>
<dbReference type="Proteomes" id="UP000831304">
    <property type="component" value="Chromosome"/>
</dbReference>
<proteinExistence type="predicted"/>
<dbReference type="RefSeq" id="WP_243570513.1">
    <property type="nucleotide sequence ID" value="NZ_BAAARD010000001.1"/>
</dbReference>
<evidence type="ECO:0000313" key="2">
    <source>
        <dbReference type="Proteomes" id="UP000831304"/>
    </source>
</evidence>
<reference evidence="1 2" key="1">
    <citation type="submission" date="2022-03" db="EMBL/GenBank/DDBJ databases">
        <title>Agromyces sp. isolated from the gut of P. brevitarsis seulensis larvae.</title>
        <authorList>
            <person name="Won M."/>
            <person name="Kwon S.-W."/>
        </authorList>
    </citation>
    <scope>NUCLEOTIDE SEQUENCE [LARGE SCALE GENOMIC DNA]</scope>
    <source>
        <strain evidence="1 2">KACC 16215</strain>
    </source>
</reference>
<gene>
    <name evidence="1" type="ORF">MTP13_07900</name>
</gene>
<keyword evidence="2" id="KW-1185">Reference proteome</keyword>
<accession>A0ABY4AXX1</accession>
<sequence length="126" mass="13310">MTRPFSPVLFCDYRAVRFRATAVRSCGSRLIRIVGSGLCPSPGWTLALVPVNGGVVPHPDSLWLAVRETPPDDAVLRADTVTQVEAIVEDSAATEIVIQLPGREPLAVAVAEPAPDQAAAGELIRG</sequence>
<organism evidence="1 2">
    <name type="scientific">Agromyces soli</name>
    <dbReference type="NCBI Taxonomy" id="659012"/>
    <lineage>
        <taxon>Bacteria</taxon>
        <taxon>Bacillati</taxon>
        <taxon>Actinomycetota</taxon>
        <taxon>Actinomycetes</taxon>
        <taxon>Micrococcales</taxon>
        <taxon>Microbacteriaceae</taxon>
        <taxon>Agromyces</taxon>
    </lineage>
</organism>